<gene>
    <name evidence="2" type="ORF">BJY14_003489</name>
</gene>
<evidence type="ECO:0000313" key="2">
    <source>
        <dbReference type="EMBL" id="NYD47506.1"/>
    </source>
</evidence>
<comment type="caution">
    <text evidence="2">The sequence shown here is derived from an EMBL/GenBank/DDBJ whole genome shotgun (WGS) entry which is preliminary data.</text>
</comment>
<feature type="domain" description="Putative metallopeptidase" evidence="1">
    <location>
        <begin position="41"/>
        <end position="150"/>
    </location>
</feature>
<dbReference type="Pfam" id="PF13203">
    <property type="entry name" value="DUF2201_N"/>
    <property type="match status" value="1"/>
</dbReference>
<reference evidence="2 3" key="1">
    <citation type="submission" date="2020-07" db="EMBL/GenBank/DDBJ databases">
        <title>Sequencing the genomes of 1000 actinobacteria strains.</title>
        <authorList>
            <person name="Klenk H.-P."/>
        </authorList>
    </citation>
    <scope>NUCLEOTIDE SEQUENCE [LARGE SCALE GENOMIC DNA]</scope>
    <source>
        <strain evidence="2 3">DSM 40398</strain>
    </source>
</reference>
<sequence length="454" mass="49879">MGYGEVGRPRAPVIELADRRALERWRPADEEVVAAARALKERALLELGMTHSAVASWLFSKCHHQVPTTAVDTAAVVASGDGSCLLLYNPEFFVGIGGEGVRFVLFHEARHLVQRHLFADADLRSDPVFTLACEVTINHVAMVRLGADLPEIGGSPVGISPRGVYGSYAEDLREQGVEPLPFEEWAETDMSVYRELRRMRNPPGTGRAACVHVIVDVLDQETAGRVGDDVLRSVLIAARRGDRVARDELLDLLRRTEGATEGVDKIWGDLGAHALRGATSATRRVEWWQRWLVDVLASKLEEGERLVYPKKRGAVLAALGHEPMLARRGPQRVKTLVIALDTSGSMPDGLVEWLGELVGRIDGAEAEWVAFDGSVKPFRPGEPLRGGGGTDFDAVRRHVEGRDEPADAVIVVTDGYADPIVPADPGRWIWLITSGGDEWPERRGMACHRVRSEW</sequence>
<dbReference type="Proteomes" id="UP000529783">
    <property type="component" value="Unassembled WGS sequence"/>
</dbReference>
<dbReference type="PANTHER" id="PTHR38730:SF1">
    <property type="entry name" value="SLL7028 PROTEIN"/>
    <property type="match status" value="1"/>
</dbReference>
<dbReference type="RefSeq" id="WP_179844574.1">
    <property type="nucleotide sequence ID" value="NZ_JACCBA010000001.1"/>
</dbReference>
<accession>A0A7Y9EH84</accession>
<dbReference type="SUPFAM" id="SSF53300">
    <property type="entry name" value="vWA-like"/>
    <property type="match status" value="1"/>
</dbReference>
<dbReference type="InterPro" id="IPR036465">
    <property type="entry name" value="vWFA_dom_sf"/>
</dbReference>
<proteinExistence type="predicted"/>
<dbReference type="EMBL" id="JACCBA010000001">
    <property type="protein sequence ID" value="NYD47506.1"/>
    <property type="molecule type" value="Genomic_DNA"/>
</dbReference>
<evidence type="ECO:0000259" key="1">
    <source>
        <dbReference type="Pfam" id="PF13203"/>
    </source>
</evidence>
<dbReference type="AlphaFoldDB" id="A0A7Y9EH84"/>
<organism evidence="2 3">
    <name type="scientific">Actinomadura luteofluorescens</name>
    <dbReference type="NCBI Taxonomy" id="46163"/>
    <lineage>
        <taxon>Bacteria</taxon>
        <taxon>Bacillati</taxon>
        <taxon>Actinomycetota</taxon>
        <taxon>Actinomycetes</taxon>
        <taxon>Streptosporangiales</taxon>
        <taxon>Thermomonosporaceae</taxon>
        <taxon>Actinomadura</taxon>
    </lineage>
</organism>
<evidence type="ECO:0000313" key="3">
    <source>
        <dbReference type="Proteomes" id="UP000529783"/>
    </source>
</evidence>
<name>A0A7Y9EH84_9ACTN</name>
<protein>
    <recommendedName>
        <fullName evidence="1">Putative metallopeptidase domain-containing protein</fullName>
    </recommendedName>
</protein>
<dbReference type="InterPro" id="IPR025154">
    <property type="entry name" value="Put_metallopeptidase_dom"/>
</dbReference>
<keyword evidence="3" id="KW-1185">Reference proteome</keyword>
<dbReference type="PANTHER" id="PTHR38730">
    <property type="entry name" value="SLL7028 PROTEIN"/>
    <property type="match status" value="1"/>
</dbReference>